<gene>
    <name evidence="1" type="ORF">DPMN_113807</name>
</gene>
<keyword evidence="2" id="KW-1185">Reference proteome</keyword>
<dbReference type="Proteomes" id="UP000828390">
    <property type="component" value="Unassembled WGS sequence"/>
</dbReference>
<evidence type="ECO:0000313" key="2">
    <source>
        <dbReference type="Proteomes" id="UP000828390"/>
    </source>
</evidence>
<protein>
    <submittedName>
        <fullName evidence="1">Uncharacterized protein</fullName>
    </submittedName>
</protein>
<sequence>MGKSKAEIQSAYRQRLKEKTMRNILGMNESECAGTMYLLLNYHKETRKGETSRI</sequence>
<dbReference type="AlphaFoldDB" id="A0A9D4QR57"/>
<name>A0A9D4QR57_DREPO</name>
<accession>A0A9D4QR57</accession>
<proteinExistence type="predicted"/>
<dbReference type="EMBL" id="JAIWYP010000004">
    <property type="protein sequence ID" value="KAH3840359.1"/>
    <property type="molecule type" value="Genomic_DNA"/>
</dbReference>
<reference evidence="1" key="2">
    <citation type="submission" date="2020-11" db="EMBL/GenBank/DDBJ databases">
        <authorList>
            <person name="McCartney M.A."/>
            <person name="Auch B."/>
            <person name="Kono T."/>
            <person name="Mallez S."/>
            <person name="Becker A."/>
            <person name="Gohl D.M."/>
            <person name="Silverstein K.A.T."/>
            <person name="Koren S."/>
            <person name="Bechman K.B."/>
            <person name="Herman A."/>
            <person name="Abrahante J.E."/>
            <person name="Garbe J."/>
        </authorList>
    </citation>
    <scope>NUCLEOTIDE SEQUENCE</scope>
    <source>
        <strain evidence="1">Duluth1</strain>
        <tissue evidence="1">Whole animal</tissue>
    </source>
</reference>
<comment type="caution">
    <text evidence="1">The sequence shown here is derived from an EMBL/GenBank/DDBJ whole genome shotgun (WGS) entry which is preliminary data.</text>
</comment>
<organism evidence="1 2">
    <name type="scientific">Dreissena polymorpha</name>
    <name type="common">Zebra mussel</name>
    <name type="synonym">Mytilus polymorpha</name>
    <dbReference type="NCBI Taxonomy" id="45954"/>
    <lineage>
        <taxon>Eukaryota</taxon>
        <taxon>Metazoa</taxon>
        <taxon>Spiralia</taxon>
        <taxon>Lophotrochozoa</taxon>
        <taxon>Mollusca</taxon>
        <taxon>Bivalvia</taxon>
        <taxon>Autobranchia</taxon>
        <taxon>Heteroconchia</taxon>
        <taxon>Euheterodonta</taxon>
        <taxon>Imparidentia</taxon>
        <taxon>Neoheterodontei</taxon>
        <taxon>Myida</taxon>
        <taxon>Dreissenoidea</taxon>
        <taxon>Dreissenidae</taxon>
        <taxon>Dreissena</taxon>
    </lineage>
</organism>
<reference evidence="1" key="1">
    <citation type="journal article" date="2019" name="bioRxiv">
        <title>The Genome of the Zebra Mussel, Dreissena polymorpha: A Resource for Invasive Species Research.</title>
        <authorList>
            <person name="McCartney M.A."/>
            <person name="Auch B."/>
            <person name="Kono T."/>
            <person name="Mallez S."/>
            <person name="Zhang Y."/>
            <person name="Obille A."/>
            <person name="Becker A."/>
            <person name="Abrahante J.E."/>
            <person name="Garbe J."/>
            <person name="Badalamenti J.P."/>
            <person name="Herman A."/>
            <person name="Mangelson H."/>
            <person name="Liachko I."/>
            <person name="Sullivan S."/>
            <person name="Sone E.D."/>
            <person name="Koren S."/>
            <person name="Silverstein K.A.T."/>
            <person name="Beckman K.B."/>
            <person name="Gohl D.M."/>
        </authorList>
    </citation>
    <scope>NUCLEOTIDE SEQUENCE</scope>
    <source>
        <strain evidence="1">Duluth1</strain>
        <tissue evidence="1">Whole animal</tissue>
    </source>
</reference>
<evidence type="ECO:0000313" key="1">
    <source>
        <dbReference type="EMBL" id="KAH3840359.1"/>
    </source>
</evidence>